<proteinExistence type="predicted"/>
<gene>
    <name evidence="2" type="ORF">EV702DRAFT_1045316</name>
</gene>
<evidence type="ECO:0000313" key="3">
    <source>
        <dbReference type="Proteomes" id="UP000714275"/>
    </source>
</evidence>
<evidence type="ECO:0000256" key="1">
    <source>
        <dbReference type="SAM" id="MobiDB-lite"/>
    </source>
</evidence>
<dbReference type="AlphaFoldDB" id="A0A9P6ZW05"/>
<reference evidence="2" key="1">
    <citation type="journal article" date="2020" name="New Phytol.">
        <title>Comparative genomics reveals dynamic genome evolution in host specialist ectomycorrhizal fungi.</title>
        <authorList>
            <person name="Lofgren L.A."/>
            <person name="Nguyen N.H."/>
            <person name="Vilgalys R."/>
            <person name="Ruytinx J."/>
            <person name="Liao H.L."/>
            <person name="Branco S."/>
            <person name="Kuo A."/>
            <person name="LaButti K."/>
            <person name="Lipzen A."/>
            <person name="Andreopoulos W."/>
            <person name="Pangilinan J."/>
            <person name="Riley R."/>
            <person name="Hundley H."/>
            <person name="Na H."/>
            <person name="Barry K."/>
            <person name="Grigoriev I.V."/>
            <person name="Stajich J.E."/>
            <person name="Kennedy P.G."/>
        </authorList>
    </citation>
    <scope>NUCLEOTIDE SEQUENCE</scope>
    <source>
        <strain evidence="2">DOB743</strain>
    </source>
</reference>
<name>A0A9P6ZW05_9AGAM</name>
<feature type="compositionally biased region" description="Basic residues" evidence="1">
    <location>
        <begin position="427"/>
        <end position="437"/>
    </location>
</feature>
<feature type="region of interest" description="Disordered" evidence="1">
    <location>
        <begin position="481"/>
        <end position="500"/>
    </location>
</feature>
<feature type="region of interest" description="Disordered" evidence="1">
    <location>
        <begin position="323"/>
        <end position="447"/>
    </location>
</feature>
<dbReference type="Proteomes" id="UP000714275">
    <property type="component" value="Unassembled WGS sequence"/>
</dbReference>
<evidence type="ECO:0000313" key="2">
    <source>
        <dbReference type="EMBL" id="KAG1777576.1"/>
    </source>
</evidence>
<keyword evidence="3" id="KW-1185">Reference proteome</keyword>
<sequence length="548" mass="61159">MQPGLMHRYARMESLRCFSRLVGAASEDTHRGQLDNWTTVMLNNISRDPRFISSGPHYTQQVTNITWSHQCTLMVWLTNYTINSKQHLTPRAKELVSAYKELLASKTIVSEALTKILQMKWMKGNKSRDLASEPQSVMGMMALHTMAWDWLSPTLKNSARDIEPCMKAIAVECKYLNTYHPKMLQDKFIGVLHQLIKVALTPGMKKVQTINAAGQLSSIQCLILENQDCEAINKLISYILNMPCAHSSTELNALLVGNIVGPLQDLIMGLEVNSTRLHTRKLSKDPNLPFDLQEVNYNLGIQVPRRRATNLRQYGYTVVSACKQEDKPEPEEEQPAPKKKSKKGKCCAVNDQDMPVPEPEEEEPAPKTKSKKGTGHVVNNQDMPVPEPDNMQLSSPAHSKSAAVEVTPGSKVKTPELRSTSQPAKASSRKPRPHPIPRKQYQQSPPSLDDEIEIINNLMNAGDNSDNATFNRNRNRLVPAQSAGEATIPSSERHSADGPDKHTDMERALETLLVNELITLNVVSVLHVQIPSQHLHDGEHGLSLSRKG</sequence>
<accession>A0A9P6ZW05</accession>
<dbReference type="OrthoDB" id="2683566at2759"/>
<protein>
    <submittedName>
        <fullName evidence="2">Uncharacterized protein</fullName>
    </submittedName>
</protein>
<dbReference type="EMBL" id="JABBWD010000020">
    <property type="protein sequence ID" value="KAG1777576.1"/>
    <property type="molecule type" value="Genomic_DNA"/>
</dbReference>
<comment type="caution">
    <text evidence="2">The sequence shown here is derived from an EMBL/GenBank/DDBJ whole genome shotgun (WGS) entry which is preliminary data.</text>
</comment>
<feature type="compositionally biased region" description="Basic and acidic residues" evidence="1">
    <location>
        <begin position="491"/>
        <end position="500"/>
    </location>
</feature>
<organism evidence="2 3">
    <name type="scientific">Suillus placidus</name>
    <dbReference type="NCBI Taxonomy" id="48579"/>
    <lineage>
        <taxon>Eukaryota</taxon>
        <taxon>Fungi</taxon>
        <taxon>Dikarya</taxon>
        <taxon>Basidiomycota</taxon>
        <taxon>Agaricomycotina</taxon>
        <taxon>Agaricomycetes</taxon>
        <taxon>Agaricomycetidae</taxon>
        <taxon>Boletales</taxon>
        <taxon>Suillineae</taxon>
        <taxon>Suillaceae</taxon>
        <taxon>Suillus</taxon>
    </lineage>
</organism>